<dbReference type="RefSeq" id="WP_097205821.1">
    <property type="nucleotide sequence ID" value="NZ_JACHXB010000003.1"/>
</dbReference>
<protein>
    <submittedName>
        <fullName evidence="3">Catechol 2,3-dioxygenase</fullName>
    </submittedName>
</protein>
<evidence type="ECO:0000259" key="2">
    <source>
        <dbReference type="PROSITE" id="PS51819"/>
    </source>
</evidence>
<dbReference type="InterPro" id="IPR029068">
    <property type="entry name" value="Glyas_Bleomycin-R_OHBP_Dase"/>
</dbReference>
<reference evidence="3 4" key="1">
    <citation type="submission" date="2017-09" db="EMBL/GenBank/DDBJ databases">
        <authorList>
            <person name="Ehlers B."/>
            <person name="Leendertz F.H."/>
        </authorList>
    </citation>
    <scope>NUCLEOTIDE SEQUENCE [LARGE SCALE GENOMIC DNA]</scope>
    <source>
        <strain evidence="3 4">DSM 46844</strain>
    </source>
</reference>
<dbReference type="PROSITE" id="PS51819">
    <property type="entry name" value="VOC"/>
    <property type="match status" value="1"/>
</dbReference>
<keyword evidence="4" id="KW-1185">Reference proteome</keyword>
<feature type="domain" description="VOC" evidence="2">
    <location>
        <begin position="2"/>
        <end position="118"/>
    </location>
</feature>
<dbReference type="GO" id="GO:0046686">
    <property type="term" value="P:response to cadmium ion"/>
    <property type="evidence" value="ECO:0007669"/>
    <property type="project" value="TreeGrafter"/>
</dbReference>
<dbReference type="Proteomes" id="UP000219514">
    <property type="component" value="Unassembled WGS sequence"/>
</dbReference>
<accession>A0A285E9R3</accession>
<feature type="region of interest" description="Disordered" evidence="1">
    <location>
        <begin position="131"/>
        <end position="176"/>
    </location>
</feature>
<keyword evidence="3" id="KW-0560">Oxidoreductase</keyword>
<proteinExistence type="predicted"/>
<evidence type="ECO:0000313" key="3">
    <source>
        <dbReference type="EMBL" id="SNX95812.1"/>
    </source>
</evidence>
<dbReference type="Gene3D" id="3.10.180.10">
    <property type="entry name" value="2,3-Dihydroxybiphenyl 1,2-Dioxygenase, domain 1"/>
    <property type="match status" value="1"/>
</dbReference>
<keyword evidence="3" id="KW-0223">Dioxygenase</keyword>
<evidence type="ECO:0000313" key="4">
    <source>
        <dbReference type="Proteomes" id="UP000219514"/>
    </source>
</evidence>
<organism evidence="3 4">
    <name type="scientific">Geodermatophilus sabuli</name>
    <dbReference type="NCBI Taxonomy" id="1564158"/>
    <lineage>
        <taxon>Bacteria</taxon>
        <taxon>Bacillati</taxon>
        <taxon>Actinomycetota</taxon>
        <taxon>Actinomycetes</taxon>
        <taxon>Geodermatophilales</taxon>
        <taxon>Geodermatophilaceae</taxon>
        <taxon>Geodermatophilus</taxon>
    </lineage>
</organism>
<dbReference type="InterPro" id="IPR037523">
    <property type="entry name" value="VOC_core"/>
</dbReference>
<dbReference type="EMBL" id="OBDO01000002">
    <property type="protein sequence ID" value="SNX95812.1"/>
    <property type="molecule type" value="Genomic_DNA"/>
</dbReference>
<name>A0A285E9R3_9ACTN</name>
<dbReference type="InterPro" id="IPR049789">
    <property type="entry name" value="ArsI/CadI-like"/>
</dbReference>
<dbReference type="PANTHER" id="PTHR41294:SF1">
    <property type="entry name" value="CADMIUM-INDUCED PROTEIN CADI"/>
    <property type="match status" value="1"/>
</dbReference>
<dbReference type="PANTHER" id="PTHR41294">
    <property type="entry name" value="CADMIUM-INDUCED PROTEIN CADI"/>
    <property type="match status" value="1"/>
</dbReference>
<dbReference type="InterPro" id="IPR052393">
    <property type="entry name" value="Cadmium-induced_rsp"/>
</dbReference>
<feature type="compositionally biased region" description="Low complexity" evidence="1">
    <location>
        <begin position="140"/>
        <end position="176"/>
    </location>
</feature>
<sequence length="176" mass="18266">MSRIQLALNVDDVEAATAFYAKLFGTEPAKTRPGYANFAIADPPLKLVLLENPGTGGTLNHLGIEVADVETVDAEQTRLAAVGLASTEERDSTCCYAEQTKFWVENTPDDVRFEIYTVLADSQTFFGDAAPAATRTGGDTTPAPACCTPAASAETPEPAAGDSSTSATPAASPACC</sequence>
<gene>
    <name evidence="3" type="ORF">SAMN06893097_102516</name>
</gene>
<dbReference type="SUPFAM" id="SSF54593">
    <property type="entry name" value="Glyoxalase/Bleomycin resistance protein/Dihydroxybiphenyl dioxygenase"/>
    <property type="match status" value="1"/>
</dbReference>
<dbReference type="GO" id="GO:0051213">
    <property type="term" value="F:dioxygenase activity"/>
    <property type="evidence" value="ECO:0007669"/>
    <property type="project" value="UniProtKB-KW"/>
</dbReference>
<evidence type="ECO:0000256" key="1">
    <source>
        <dbReference type="SAM" id="MobiDB-lite"/>
    </source>
</evidence>
<dbReference type="AlphaFoldDB" id="A0A285E9R3"/>
<dbReference type="OrthoDB" id="9792323at2"/>
<dbReference type="Pfam" id="PF00903">
    <property type="entry name" value="Glyoxalase"/>
    <property type="match status" value="1"/>
</dbReference>
<dbReference type="NCBIfam" id="NF041414">
    <property type="entry name" value="ArsI_CadI_VOC"/>
    <property type="match status" value="1"/>
</dbReference>
<dbReference type="InterPro" id="IPR004360">
    <property type="entry name" value="Glyas_Fos-R_dOase_dom"/>
</dbReference>